<evidence type="ECO:0000313" key="2">
    <source>
        <dbReference type="Ensembl" id="ENSEBUP00000000119.1"/>
    </source>
</evidence>
<proteinExistence type="predicted"/>
<dbReference type="Proteomes" id="UP000694388">
    <property type="component" value="Unplaced"/>
</dbReference>
<dbReference type="Ensembl" id="ENSEBUT00000000408.1">
    <property type="protein sequence ID" value="ENSEBUP00000000119.1"/>
    <property type="gene ID" value="ENSEBUG00000000328.1"/>
</dbReference>
<dbReference type="SUPFAM" id="SSF49785">
    <property type="entry name" value="Galactose-binding domain-like"/>
    <property type="match status" value="2"/>
</dbReference>
<keyword evidence="3" id="KW-1185">Reference proteome</keyword>
<dbReference type="Pfam" id="PF22633">
    <property type="entry name" value="F5_F8_type_C_2"/>
    <property type="match status" value="1"/>
</dbReference>
<dbReference type="Gene3D" id="2.60.120.260">
    <property type="entry name" value="Galactose-binding domain-like"/>
    <property type="match status" value="2"/>
</dbReference>
<dbReference type="AlphaFoldDB" id="A0A8C4N240"/>
<sequence length="265" mass="29667">MVSSKTSTGENEAGNGVATESTNVQDANNAVDGNEMTSSETNYETSPWWKLDLKKEYPIYAITVTGPKHEYTKISLKNEVNNTMEVSISLPCLSAIESGRSPNLIVRYLRHKLHFTRQGNNELSFFFGTDLLLYVNASQSSTFDALRDATQALSAVQGASAGSEFCLNACSFTSFQWEPWWRLDLYLEYTIISVNLTARNDQHALRLFGAEEGLCTMEDSQSATGKVMADSETQKLERKDLLQRIVEKVDGGVSKRSFWKDILRE</sequence>
<reference evidence="2" key="1">
    <citation type="submission" date="2025-08" db="UniProtKB">
        <authorList>
            <consortium name="Ensembl"/>
        </authorList>
    </citation>
    <scope>IDENTIFICATION</scope>
</reference>
<evidence type="ECO:0008006" key="4">
    <source>
        <dbReference type="Google" id="ProtNLM"/>
    </source>
</evidence>
<dbReference type="InterPro" id="IPR051941">
    <property type="entry name" value="BG_Antigen-Binding_Lectin"/>
</dbReference>
<evidence type="ECO:0000313" key="3">
    <source>
        <dbReference type="Proteomes" id="UP000694388"/>
    </source>
</evidence>
<accession>A0A8C4N240</accession>
<dbReference type="GeneTree" id="ENSGT00930000152782"/>
<dbReference type="InterPro" id="IPR008979">
    <property type="entry name" value="Galactose-bd-like_sf"/>
</dbReference>
<feature type="compositionally biased region" description="Polar residues" evidence="1">
    <location>
        <begin position="18"/>
        <end position="28"/>
    </location>
</feature>
<organism evidence="2 3">
    <name type="scientific">Eptatretus burgeri</name>
    <name type="common">Inshore hagfish</name>
    <dbReference type="NCBI Taxonomy" id="7764"/>
    <lineage>
        <taxon>Eukaryota</taxon>
        <taxon>Metazoa</taxon>
        <taxon>Chordata</taxon>
        <taxon>Craniata</taxon>
        <taxon>Vertebrata</taxon>
        <taxon>Cyclostomata</taxon>
        <taxon>Myxini</taxon>
        <taxon>Myxiniformes</taxon>
        <taxon>Myxinidae</taxon>
        <taxon>Eptatretinae</taxon>
        <taxon>Eptatretus</taxon>
    </lineage>
</organism>
<evidence type="ECO:0000256" key="1">
    <source>
        <dbReference type="SAM" id="MobiDB-lite"/>
    </source>
</evidence>
<protein>
    <recommendedName>
        <fullName evidence="4">Fucolectin tachylectin-4 pentraxin-1 domain-containing protein</fullName>
    </recommendedName>
</protein>
<feature type="region of interest" description="Disordered" evidence="1">
    <location>
        <begin position="1"/>
        <end position="41"/>
    </location>
</feature>
<name>A0A8C4N240_EPTBU</name>
<dbReference type="PANTHER" id="PTHR45713:SF6">
    <property type="entry name" value="F5_8 TYPE C DOMAIN-CONTAINING PROTEIN"/>
    <property type="match status" value="1"/>
</dbReference>
<dbReference type="PANTHER" id="PTHR45713">
    <property type="entry name" value="FTP DOMAIN-CONTAINING PROTEIN"/>
    <property type="match status" value="1"/>
</dbReference>
<reference evidence="2" key="2">
    <citation type="submission" date="2025-09" db="UniProtKB">
        <authorList>
            <consortium name="Ensembl"/>
        </authorList>
    </citation>
    <scope>IDENTIFICATION</scope>
</reference>
<feature type="compositionally biased region" description="Polar residues" evidence="1">
    <location>
        <begin position="1"/>
        <end position="10"/>
    </location>
</feature>